<keyword evidence="1" id="KW-0378">Hydrolase</keyword>
<dbReference type="EMBL" id="AEAG01003020">
    <property type="protein sequence ID" value="EGH26901.1"/>
    <property type="molecule type" value="Genomic_DNA"/>
</dbReference>
<accession>A0A656GN02</accession>
<name>A0A656GN02_PSEA0</name>
<evidence type="ECO:0000313" key="2">
    <source>
        <dbReference type="Proteomes" id="UP000003465"/>
    </source>
</evidence>
<dbReference type="GO" id="GO:0006508">
    <property type="term" value="P:proteolysis"/>
    <property type="evidence" value="ECO:0007669"/>
    <property type="project" value="UniProtKB-KW"/>
</dbReference>
<reference evidence="1 2" key="1">
    <citation type="journal article" date="2011" name="PLoS Pathog.">
        <title>Dynamic evolution of pathogenicity revealed by sequencing and comparative genomics of 19 Pseudomonas syringae isolates.</title>
        <authorList>
            <person name="Baltrus D.A."/>
            <person name="Nishimura M.T."/>
            <person name="Romanchuk A."/>
            <person name="Chang J.H."/>
            <person name="Mukhtar M.S."/>
            <person name="Cherkis K."/>
            <person name="Roach J."/>
            <person name="Grant S.R."/>
            <person name="Jones C.D."/>
            <person name="Dangl J.L."/>
        </authorList>
    </citation>
    <scope>NUCLEOTIDE SEQUENCE [LARGE SCALE GENOMIC DNA]</scope>
    <source>
        <strain evidence="1 2">301020</strain>
    </source>
</reference>
<organism evidence="1 2">
    <name type="scientific">Pseudomonas amygdali pv. mori str. 301020</name>
    <dbReference type="NCBI Taxonomy" id="629261"/>
    <lineage>
        <taxon>Bacteria</taxon>
        <taxon>Pseudomonadati</taxon>
        <taxon>Pseudomonadota</taxon>
        <taxon>Gammaproteobacteria</taxon>
        <taxon>Pseudomonadales</taxon>
        <taxon>Pseudomonadaceae</taxon>
        <taxon>Pseudomonas</taxon>
        <taxon>Pseudomonas amygdali</taxon>
    </lineage>
</organism>
<dbReference type="Proteomes" id="UP000003465">
    <property type="component" value="Unassembled WGS sequence"/>
</dbReference>
<comment type="caution">
    <text evidence="1">The sequence shown here is derived from an EMBL/GenBank/DDBJ whole genome shotgun (WGS) entry which is preliminary data.</text>
</comment>
<sequence length="35" mass="3643">GAAGLGKNRGIDADQIDDIMTGRVTREPRDWGGGS</sequence>
<gene>
    <name evidence="1" type="ORF">PSYMO_37656</name>
</gene>
<feature type="non-terminal residue" evidence="1">
    <location>
        <position position="35"/>
    </location>
</feature>
<proteinExistence type="predicted"/>
<keyword evidence="1" id="KW-0645">Protease</keyword>
<dbReference type="GO" id="GO:0008237">
    <property type="term" value="F:metallopeptidase activity"/>
    <property type="evidence" value="ECO:0007669"/>
    <property type="project" value="UniProtKB-KW"/>
</dbReference>
<feature type="non-terminal residue" evidence="1">
    <location>
        <position position="1"/>
    </location>
</feature>
<protein>
    <submittedName>
        <fullName evidence="1">ATP-dependent metalloprotease FtsH</fullName>
    </submittedName>
</protein>
<keyword evidence="1" id="KW-0482">Metalloprotease</keyword>
<evidence type="ECO:0000313" key="1">
    <source>
        <dbReference type="EMBL" id="EGH26901.1"/>
    </source>
</evidence>
<dbReference type="AlphaFoldDB" id="A0A656GN02"/>